<name>A0A6H9YMN4_9ACTN</name>
<dbReference type="AlphaFoldDB" id="A0A6H9YMN4"/>
<keyword evidence="3" id="KW-1185">Reference proteome</keyword>
<comment type="caution">
    <text evidence="2">The sequence shown here is derived from an EMBL/GenBank/DDBJ whole genome shotgun (WGS) entry which is preliminary data.</text>
</comment>
<proteinExistence type="predicted"/>
<dbReference type="Gene3D" id="1.20.120.520">
    <property type="entry name" value="nmb1532 protein domain like"/>
    <property type="match status" value="1"/>
</dbReference>
<reference evidence="2 3" key="1">
    <citation type="submission" date="2019-09" db="EMBL/GenBank/DDBJ databases">
        <title>Actinomadura physcomitrii sp. nov., a novel actinomycete isolated from moss [Physcomitrium sphaericum (Ludw) Fuernr].</title>
        <authorList>
            <person name="Zhuang X."/>
            <person name="Liu C."/>
        </authorList>
    </citation>
    <scope>NUCLEOTIDE SEQUENCE [LARGE SCALE GENOMIC DNA]</scope>
    <source>
        <strain evidence="2 3">HMC1</strain>
    </source>
</reference>
<accession>A0A6H9YMN4</accession>
<dbReference type="RefSeq" id="WP_151568848.1">
    <property type="nucleotide sequence ID" value="NZ_WBMT01000027.1"/>
</dbReference>
<evidence type="ECO:0000313" key="2">
    <source>
        <dbReference type="EMBL" id="KAB2340987.1"/>
    </source>
</evidence>
<gene>
    <name evidence="2" type="ORF">F8566_42550</name>
</gene>
<dbReference type="InterPro" id="IPR053206">
    <property type="entry name" value="Dimeric_xanthone_biosynth"/>
</dbReference>
<dbReference type="EMBL" id="WBMT01000027">
    <property type="protein sequence ID" value="KAB2340987.1"/>
    <property type="molecule type" value="Genomic_DNA"/>
</dbReference>
<dbReference type="PANTHER" id="PTHR38048:SF2">
    <property type="entry name" value="HEMERYTHRIN-LIKE DOMAIN-CONTAINING PROTEIN"/>
    <property type="match status" value="1"/>
</dbReference>
<dbReference type="CDD" id="cd12108">
    <property type="entry name" value="Hr-like"/>
    <property type="match status" value="1"/>
</dbReference>
<dbReference type="PANTHER" id="PTHR38048">
    <property type="entry name" value="EXPRESSED PROTEIN"/>
    <property type="match status" value="1"/>
</dbReference>
<evidence type="ECO:0000259" key="1">
    <source>
        <dbReference type="Pfam" id="PF01814"/>
    </source>
</evidence>
<evidence type="ECO:0000313" key="3">
    <source>
        <dbReference type="Proteomes" id="UP000468735"/>
    </source>
</evidence>
<dbReference type="Pfam" id="PF01814">
    <property type="entry name" value="Hemerythrin"/>
    <property type="match status" value="1"/>
</dbReference>
<dbReference type="OrthoDB" id="8225825at2"/>
<protein>
    <submittedName>
        <fullName evidence="2">Hemerythrin domain-containing protein</fullName>
    </submittedName>
</protein>
<organism evidence="2 3">
    <name type="scientific">Actinomadura rudentiformis</name>
    <dbReference type="NCBI Taxonomy" id="359158"/>
    <lineage>
        <taxon>Bacteria</taxon>
        <taxon>Bacillati</taxon>
        <taxon>Actinomycetota</taxon>
        <taxon>Actinomycetes</taxon>
        <taxon>Streptosporangiales</taxon>
        <taxon>Thermomonosporaceae</taxon>
        <taxon>Actinomadura</taxon>
    </lineage>
</organism>
<dbReference type="Proteomes" id="UP000468735">
    <property type="component" value="Unassembled WGS sequence"/>
</dbReference>
<dbReference type="InterPro" id="IPR012312">
    <property type="entry name" value="Hemerythrin-like"/>
</dbReference>
<feature type="domain" description="Hemerythrin-like" evidence="1">
    <location>
        <begin position="18"/>
        <end position="149"/>
    </location>
</feature>
<sequence length="170" mass="19091">MTTHADPDGRLAAFGTQLIEVHLWLREELARLQDNVDAFLDGTGERPRELRAHCLTFCSALERHHTGEDAGAFPALAEQFPELRPVIEKLEQDHQLVDGILRKIEDLVGGLGAPADLSEDEAEKVRNELDGLAAIMESHFTFEERRIVSALNELKVPGWTESRPEFLRTT</sequence>